<dbReference type="SMART" id="SM00382">
    <property type="entry name" value="AAA"/>
    <property type="match status" value="2"/>
</dbReference>
<keyword evidence="1 3" id="KW-0547">Nucleotide-binding</keyword>
<dbReference type="PANTHER" id="PTHR23077:SF171">
    <property type="entry name" value="NUCLEAR VALOSIN-CONTAINING PROTEIN-LIKE"/>
    <property type="match status" value="1"/>
</dbReference>
<dbReference type="InterPro" id="IPR027417">
    <property type="entry name" value="P-loop_NTPase"/>
</dbReference>
<dbReference type="PANTHER" id="PTHR23077">
    <property type="entry name" value="AAA-FAMILY ATPASE"/>
    <property type="match status" value="1"/>
</dbReference>
<dbReference type="PhylomeDB" id="Q6N2G6"/>
<dbReference type="STRING" id="258594.RPA4084"/>
<dbReference type="InterPro" id="IPR003959">
    <property type="entry name" value="ATPase_AAA_core"/>
</dbReference>
<proteinExistence type="inferred from homology"/>
<feature type="region of interest" description="Disordered" evidence="4">
    <location>
        <begin position="53"/>
        <end position="77"/>
    </location>
</feature>
<evidence type="ECO:0000256" key="2">
    <source>
        <dbReference type="ARBA" id="ARBA00022840"/>
    </source>
</evidence>
<evidence type="ECO:0000256" key="3">
    <source>
        <dbReference type="RuleBase" id="RU003651"/>
    </source>
</evidence>
<dbReference type="InterPro" id="IPR003593">
    <property type="entry name" value="AAA+_ATPase"/>
</dbReference>
<dbReference type="InterPro" id="IPR041569">
    <property type="entry name" value="AAA_lid_3"/>
</dbReference>
<protein>
    <submittedName>
        <fullName evidence="6">AAA ATPase</fullName>
    </submittedName>
</protein>
<dbReference type="GO" id="GO:0016887">
    <property type="term" value="F:ATP hydrolysis activity"/>
    <property type="evidence" value="ECO:0007669"/>
    <property type="project" value="InterPro"/>
</dbReference>
<dbReference type="Pfam" id="PF17862">
    <property type="entry name" value="AAA_lid_3"/>
    <property type="match status" value="2"/>
</dbReference>
<dbReference type="FunFam" id="3.40.50.300:FF:000661">
    <property type="entry name" value="calmodulin-interacting protein 111 isoform X1"/>
    <property type="match status" value="1"/>
</dbReference>
<dbReference type="Gene3D" id="3.40.50.300">
    <property type="entry name" value="P-loop containing nucleotide triphosphate hydrolases"/>
    <property type="match status" value="2"/>
</dbReference>
<dbReference type="eggNOG" id="COG1222">
    <property type="taxonomic scope" value="Bacteria"/>
</dbReference>
<feature type="compositionally biased region" description="Basic and acidic residues" evidence="4">
    <location>
        <begin position="62"/>
        <end position="77"/>
    </location>
</feature>
<dbReference type="PROSITE" id="PS00674">
    <property type="entry name" value="AAA"/>
    <property type="match status" value="2"/>
</dbReference>
<evidence type="ECO:0000313" key="6">
    <source>
        <dbReference type="EMBL" id="CAE29525.1"/>
    </source>
</evidence>
<dbReference type="InterPro" id="IPR050168">
    <property type="entry name" value="AAA_ATPase_domain"/>
</dbReference>
<dbReference type="EMBL" id="BX572606">
    <property type="protein sequence ID" value="CAE29525.1"/>
    <property type="molecule type" value="Genomic_DNA"/>
</dbReference>
<gene>
    <name evidence="6" type="ordered locus">RPA4084</name>
</gene>
<dbReference type="Pfam" id="PF00004">
    <property type="entry name" value="AAA"/>
    <property type="match status" value="2"/>
</dbReference>
<organism evidence="6">
    <name type="scientific">Rhodopseudomonas palustris (strain ATCC BAA-98 / CGA009)</name>
    <dbReference type="NCBI Taxonomy" id="258594"/>
    <lineage>
        <taxon>Bacteria</taxon>
        <taxon>Pseudomonadati</taxon>
        <taxon>Pseudomonadota</taxon>
        <taxon>Alphaproteobacteria</taxon>
        <taxon>Hyphomicrobiales</taxon>
        <taxon>Nitrobacteraceae</taxon>
        <taxon>Rhodopseudomonas</taxon>
    </lineage>
</organism>
<dbReference type="HOGENOM" id="CLU_000688_12_2_5"/>
<dbReference type="GO" id="GO:0005524">
    <property type="term" value="F:ATP binding"/>
    <property type="evidence" value="ECO:0007669"/>
    <property type="project" value="UniProtKB-KW"/>
</dbReference>
<comment type="similarity">
    <text evidence="3">Belongs to the AAA ATPase family.</text>
</comment>
<evidence type="ECO:0000259" key="5">
    <source>
        <dbReference type="SMART" id="SM00382"/>
    </source>
</evidence>
<keyword evidence="2 3" id="KW-0067">ATP-binding</keyword>
<feature type="domain" description="AAA+ ATPase" evidence="5">
    <location>
        <begin position="158"/>
        <end position="294"/>
    </location>
</feature>
<sequence>MSPRRSRGCSSVPKVAVARLVRLARLADGGAKFGAAVGDGWWAGLCRSLPRLGRSAPDDDGNPPRRSFDNHRVARGDRVEIGSKGQRRCYMVVDVIPDGSGVIDRATEVTIDHRAMADATTSPYDDVGGLAREVALVREMVELPLRFPHVFARLGIEAPKGVLLYGPPGCGKTLIARTVAREAGVYFLHVNGPEIIQKHYGESEEMLRRIFADAQKQPAAIIFFDEIDAIAPNRETVLGDVEKRVVAQLLALMDGLTARGNIVVIAATNLPNSLDPALRRPGRFDREIGIAPPDRAGRLEILRIHTRRMPLADDVDLAQIAAAAHGYLGADLAALCREAAMGCTRDLGPRLVAGDPGAAAALDGDLQVRMDHFRRALREVPLASTRSLTTEVAASHWDEVGGLDDIKALLRETVEWPLKYPQRLAFAKTTAPRGILLTGPTGTGKTLIVRALATQSDVNFIAVNGPELLSKWVGETERAIRDVFRKARQSAPSIIFFDEVDAIVASRGGDDGGARIGDRMVGQFLLEMDGLAGLDGVVVIAATNRPDLIDRALLRPGRFDHIATLALPDRAARAAILAIHCRGRALGSDVDLAALAKACAGMSGADLEALCRRAAMAAIRASIIAEPGADFAPFAITGGDFDAALADWRTATPEGASKLDAVA</sequence>
<reference evidence="6" key="1">
    <citation type="journal article" date="2004" name="Nat. Biotechnol.">
        <title>Complete genome sequence of the metabolically versatile photosynthetic bacterium Rhodopseudomonas palustris.</title>
        <authorList>
            <person name="Larimer F.W."/>
            <person name="Chain P."/>
            <person name="Hauser L."/>
            <person name="Lamerdin J."/>
            <person name="Malfatti S."/>
            <person name="Do L."/>
            <person name="Land M.L."/>
            <person name="Pelletier D.A."/>
            <person name="Beatty J.T."/>
            <person name="Lang A.S."/>
            <person name="Tabita F.R."/>
            <person name="Gibson J.L."/>
            <person name="Hanson T.E."/>
            <person name="Bobst C."/>
            <person name="Torres J.L."/>
            <person name="Peres C."/>
            <person name="Harrison F.H."/>
            <person name="Gibson J."/>
            <person name="Harwood C.S."/>
        </authorList>
    </citation>
    <scope>NUCLEOTIDE SEQUENCE [LARGE SCALE GENOMIC DNA]</scope>
    <source>
        <strain evidence="6">CGA009</strain>
    </source>
</reference>
<dbReference type="FunFam" id="3.40.50.300:FF:000012">
    <property type="entry name" value="Transitional endoplasmic reticulum ATPase"/>
    <property type="match status" value="1"/>
</dbReference>
<dbReference type="AlphaFoldDB" id="Q6N2G6"/>
<accession>Q6N2G6</accession>
<name>Q6N2G6_RHOPA</name>
<dbReference type="InterPro" id="IPR003960">
    <property type="entry name" value="ATPase_AAA_CS"/>
</dbReference>
<evidence type="ECO:0000256" key="4">
    <source>
        <dbReference type="SAM" id="MobiDB-lite"/>
    </source>
</evidence>
<dbReference type="SUPFAM" id="SSF52540">
    <property type="entry name" value="P-loop containing nucleoside triphosphate hydrolases"/>
    <property type="match status" value="2"/>
</dbReference>
<feature type="domain" description="AAA+ ATPase" evidence="5">
    <location>
        <begin position="431"/>
        <end position="569"/>
    </location>
</feature>
<dbReference type="Gene3D" id="1.10.8.60">
    <property type="match status" value="2"/>
</dbReference>
<evidence type="ECO:0000256" key="1">
    <source>
        <dbReference type="ARBA" id="ARBA00022741"/>
    </source>
</evidence>